<protein>
    <submittedName>
        <fullName evidence="1">Uncharacterized protein</fullName>
    </submittedName>
</protein>
<evidence type="ECO:0000313" key="1">
    <source>
        <dbReference type="EMBL" id="SKA23770.1"/>
    </source>
</evidence>
<dbReference type="AlphaFoldDB" id="A0A1T4S624"/>
<dbReference type="STRING" id="1122192.SAMN02745673_03249"/>
<dbReference type="Proteomes" id="UP000190637">
    <property type="component" value="Unassembled WGS sequence"/>
</dbReference>
<dbReference type="RefSeq" id="WP_159457276.1">
    <property type="nucleotide sequence ID" value="NZ_FUWS01000008.1"/>
</dbReference>
<organism evidence="1 2">
    <name type="scientific">Marinactinospora thermotolerans DSM 45154</name>
    <dbReference type="NCBI Taxonomy" id="1122192"/>
    <lineage>
        <taxon>Bacteria</taxon>
        <taxon>Bacillati</taxon>
        <taxon>Actinomycetota</taxon>
        <taxon>Actinomycetes</taxon>
        <taxon>Streptosporangiales</taxon>
        <taxon>Nocardiopsidaceae</taxon>
        <taxon>Marinactinospora</taxon>
    </lineage>
</organism>
<gene>
    <name evidence="1" type="ORF">SAMN02745673_03249</name>
</gene>
<dbReference type="EMBL" id="FUWS01000008">
    <property type="protein sequence ID" value="SKA23770.1"/>
    <property type="molecule type" value="Genomic_DNA"/>
</dbReference>
<evidence type="ECO:0000313" key="2">
    <source>
        <dbReference type="Proteomes" id="UP000190637"/>
    </source>
</evidence>
<reference evidence="1 2" key="1">
    <citation type="submission" date="2017-02" db="EMBL/GenBank/DDBJ databases">
        <authorList>
            <person name="Peterson S.W."/>
        </authorList>
    </citation>
    <scope>NUCLEOTIDE SEQUENCE [LARGE SCALE GENOMIC DNA]</scope>
    <source>
        <strain evidence="1 2">DSM 45154</strain>
    </source>
</reference>
<proteinExistence type="predicted"/>
<sequence>MQKEQGKRRKYAPPRLTEMGAFKKATGYNAINKLEIIFIWPRLFN</sequence>
<accession>A0A1T4S624</accession>
<name>A0A1T4S624_9ACTN</name>
<keyword evidence="2" id="KW-1185">Reference proteome</keyword>